<evidence type="ECO:0000259" key="1">
    <source>
        <dbReference type="Pfam" id="PF00027"/>
    </source>
</evidence>
<name>A0A9X1QF60_9BACT</name>
<evidence type="ECO:0000313" key="3">
    <source>
        <dbReference type="Proteomes" id="UP001139411"/>
    </source>
</evidence>
<gene>
    <name evidence="2" type="ORF">L0661_12920</name>
</gene>
<accession>A0A9X1QF60</accession>
<dbReference type="RefSeq" id="WP_235178090.1">
    <property type="nucleotide sequence ID" value="NZ_JAKFFV010000007.1"/>
</dbReference>
<evidence type="ECO:0000313" key="2">
    <source>
        <dbReference type="EMBL" id="MCF2499218.1"/>
    </source>
</evidence>
<organism evidence="2 3">
    <name type="scientific">Dyadobacter chenhuakuii</name>
    <dbReference type="NCBI Taxonomy" id="2909339"/>
    <lineage>
        <taxon>Bacteria</taxon>
        <taxon>Pseudomonadati</taxon>
        <taxon>Bacteroidota</taxon>
        <taxon>Cytophagia</taxon>
        <taxon>Cytophagales</taxon>
        <taxon>Spirosomataceae</taxon>
        <taxon>Dyadobacter</taxon>
    </lineage>
</organism>
<dbReference type="AlphaFoldDB" id="A0A9X1QF60"/>
<dbReference type="Proteomes" id="UP001139411">
    <property type="component" value="Unassembled WGS sequence"/>
</dbReference>
<sequence length="196" mass="22835">MSGNMEAKEILKKHIAQAASLTDEQFDYFFSHFKSLSCKKGEALIQAGKPVVHEYFVISGCLKAFFVNDDIRTYILQFAMPTWWTSDYAAMYNHTNATITVDCITDAEVLCLSSDDRERLCSELHQIEHFFRWRTNRGYVASQKRLLSFMNNDTKARYEELLSLYPQLYNLVPKHLIAAYLGVSRETLSRLYNHHR</sequence>
<dbReference type="InterPro" id="IPR018490">
    <property type="entry name" value="cNMP-bd_dom_sf"/>
</dbReference>
<feature type="domain" description="Cyclic nucleotide-binding" evidence="1">
    <location>
        <begin position="37"/>
        <end position="122"/>
    </location>
</feature>
<dbReference type="CDD" id="cd00038">
    <property type="entry name" value="CAP_ED"/>
    <property type="match status" value="1"/>
</dbReference>
<dbReference type="SUPFAM" id="SSF51206">
    <property type="entry name" value="cAMP-binding domain-like"/>
    <property type="match status" value="1"/>
</dbReference>
<dbReference type="InterPro" id="IPR000595">
    <property type="entry name" value="cNMP-bd_dom"/>
</dbReference>
<proteinExistence type="predicted"/>
<dbReference type="EMBL" id="JAKFFV010000007">
    <property type="protein sequence ID" value="MCF2499218.1"/>
    <property type="molecule type" value="Genomic_DNA"/>
</dbReference>
<comment type="caution">
    <text evidence="2">The sequence shown here is derived from an EMBL/GenBank/DDBJ whole genome shotgun (WGS) entry which is preliminary data.</text>
</comment>
<reference evidence="2" key="1">
    <citation type="submission" date="2022-01" db="EMBL/GenBank/DDBJ databases">
        <title>Novel species in genus Dyadobacter.</title>
        <authorList>
            <person name="Ma C."/>
        </authorList>
    </citation>
    <scope>NUCLEOTIDE SEQUENCE</scope>
    <source>
        <strain evidence="2">CY357</strain>
    </source>
</reference>
<dbReference type="InterPro" id="IPR014710">
    <property type="entry name" value="RmlC-like_jellyroll"/>
</dbReference>
<protein>
    <submittedName>
        <fullName evidence="2">Crp/Fnr family transcriptional regulator</fullName>
    </submittedName>
</protein>
<dbReference type="Pfam" id="PF00027">
    <property type="entry name" value="cNMP_binding"/>
    <property type="match status" value="1"/>
</dbReference>
<dbReference type="Gene3D" id="2.60.120.10">
    <property type="entry name" value="Jelly Rolls"/>
    <property type="match status" value="1"/>
</dbReference>